<reference evidence="2" key="1">
    <citation type="journal article" date="2023" name="G3 (Bethesda)">
        <title>Whole genome assembly and annotation of the endangered Caribbean coral Acropora cervicornis.</title>
        <authorList>
            <person name="Selwyn J.D."/>
            <person name="Vollmer S.V."/>
        </authorList>
    </citation>
    <scope>NUCLEOTIDE SEQUENCE</scope>
    <source>
        <strain evidence="2">K2</strain>
    </source>
</reference>
<dbReference type="Proteomes" id="UP001249851">
    <property type="component" value="Unassembled WGS sequence"/>
</dbReference>
<gene>
    <name evidence="2" type="ORF">P5673_014838</name>
</gene>
<dbReference type="AlphaFoldDB" id="A0AAD9QIX2"/>
<dbReference type="InterPro" id="IPR036259">
    <property type="entry name" value="MFS_trans_sf"/>
</dbReference>
<evidence type="ECO:0000256" key="1">
    <source>
        <dbReference type="SAM" id="MobiDB-lite"/>
    </source>
</evidence>
<comment type="caution">
    <text evidence="2">The sequence shown here is derived from an EMBL/GenBank/DDBJ whole genome shotgun (WGS) entry which is preliminary data.</text>
</comment>
<organism evidence="2 3">
    <name type="scientific">Acropora cervicornis</name>
    <name type="common">Staghorn coral</name>
    <dbReference type="NCBI Taxonomy" id="6130"/>
    <lineage>
        <taxon>Eukaryota</taxon>
        <taxon>Metazoa</taxon>
        <taxon>Cnidaria</taxon>
        <taxon>Anthozoa</taxon>
        <taxon>Hexacorallia</taxon>
        <taxon>Scleractinia</taxon>
        <taxon>Astrocoeniina</taxon>
        <taxon>Acroporidae</taxon>
        <taxon>Acropora</taxon>
    </lineage>
</organism>
<keyword evidence="3" id="KW-1185">Reference proteome</keyword>
<protein>
    <submittedName>
        <fullName evidence="2">Solute carrier family 22 member 15-like</fullName>
    </submittedName>
</protein>
<name>A0AAD9QIX2_ACRCE</name>
<reference evidence="2" key="2">
    <citation type="journal article" date="2023" name="Science">
        <title>Genomic signatures of disease resistance in endangered staghorn corals.</title>
        <authorList>
            <person name="Vollmer S.V."/>
            <person name="Selwyn J.D."/>
            <person name="Despard B.A."/>
            <person name="Roesel C.L."/>
        </authorList>
    </citation>
    <scope>NUCLEOTIDE SEQUENCE</scope>
    <source>
        <strain evidence="2">K2</strain>
    </source>
</reference>
<evidence type="ECO:0000313" key="2">
    <source>
        <dbReference type="EMBL" id="KAK2562092.1"/>
    </source>
</evidence>
<dbReference type="EMBL" id="JARQWQ010000030">
    <property type="protein sequence ID" value="KAK2562092.1"/>
    <property type="molecule type" value="Genomic_DNA"/>
</dbReference>
<feature type="region of interest" description="Disordered" evidence="1">
    <location>
        <begin position="87"/>
        <end position="112"/>
    </location>
</feature>
<evidence type="ECO:0000313" key="3">
    <source>
        <dbReference type="Proteomes" id="UP001249851"/>
    </source>
</evidence>
<proteinExistence type="predicted"/>
<sequence length="112" mass="12001">MPPTFADKLREINSVSLQGSGPRSIGLGTSSAAGRVGAITSPFVIWLSTYMTQLPYIIMAVDAFAAGVLCLLLPETNKEPTAEILDGHSTEALLSTRDDENEEDTPEKMTVM</sequence>
<accession>A0AAD9QIX2</accession>
<dbReference type="Gene3D" id="1.20.1250.20">
    <property type="entry name" value="MFS general substrate transporter like domains"/>
    <property type="match status" value="1"/>
</dbReference>